<feature type="compositionally biased region" description="Polar residues" evidence="1">
    <location>
        <begin position="65"/>
        <end position="82"/>
    </location>
</feature>
<dbReference type="GeneID" id="85376597"/>
<dbReference type="EMBL" id="MOPA01000006">
    <property type="protein sequence ID" value="KAK1538317.1"/>
    <property type="molecule type" value="Genomic_DNA"/>
</dbReference>
<dbReference type="Proteomes" id="UP001241169">
    <property type="component" value="Unassembled WGS sequence"/>
</dbReference>
<evidence type="ECO:0000256" key="1">
    <source>
        <dbReference type="SAM" id="MobiDB-lite"/>
    </source>
</evidence>
<accession>A0ABQ9SLL1</accession>
<sequence>MLSRGRCYSCFLSSHPFSVASGEMSVHPDPTAEQQTRIASYLPHRHELGQSNFCGSHHWMDRHQTSPSTMDMPSCNGRLQPQGKSLELRPLGVPNSRIMPGLFDFLPTNSGPNSHR</sequence>
<protein>
    <submittedName>
        <fullName evidence="2">Uncharacterized protein</fullName>
    </submittedName>
</protein>
<reference evidence="2 3" key="1">
    <citation type="submission" date="2016-10" db="EMBL/GenBank/DDBJ databases">
        <title>The genome sequence of Colletotrichum fioriniae PJ7.</title>
        <authorList>
            <person name="Baroncelli R."/>
        </authorList>
    </citation>
    <scope>NUCLEOTIDE SEQUENCE [LARGE SCALE GENOMIC DNA]</scope>
    <source>
        <strain evidence="2 3">IMI 384185</strain>
    </source>
</reference>
<organism evidence="2 3">
    <name type="scientific">Colletotrichum paranaense</name>
    <dbReference type="NCBI Taxonomy" id="1914294"/>
    <lineage>
        <taxon>Eukaryota</taxon>
        <taxon>Fungi</taxon>
        <taxon>Dikarya</taxon>
        <taxon>Ascomycota</taxon>
        <taxon>Pezizomycotina</taxon>
        <taxon>Sordariomycetes</taxon>
        <taxon>Hypocreomycetidae</taxon>
        <taxon>Glomerellales</taxon>
        <taxon>Glomerellaceae</taxon>
        <taxon>Colletotrichum</taxon>
        <taxon>Colletotrichum acutatum species complex</taxon>
    </lineage>
</organism>
<dbReference type="RefSeq" id="XP_060349068.1">
    <property type="nucleotide sequence ID" value="XM_060492698.1"/>
</dbReference>
<name>A0ABQ9SLL1_9PEZI</name>
<evidence type="ECO:0000313" key="3">
    <source>
        <dbReference type="Proteomes" id="UP001241169"/>
    </source>
</evidence>
<evidence type="ECO:0000313" key="2">
    <source>
        <dbReference type="EMBL" id="KAK1538317.1"/>
    </source>
</evidence>
<keyword evidence="3" id="KW-1185">Reference proteome</keyword>
<comment type="caution">
    <text evidence="2">The sequence shown here is derived from an EMBL/GenBank/DDBJ whole genome shotgun (WGS) entry which is preliminary data.</text>
</comment>
<proteinExistence type="predicted"/>
<gene>
    <name evidence="2" type="ORF">CPAR01_08430</name>
</gene>
<feature type="region of interest" description="Disordered" evidence="1">
    <location>
        <begin position="58"/>
        <end position="82"/>
    </location>
</feature>